<feature type="domain" description="WW" evidence="2">
    <location>
        <begin position="80"/>
        <end position="112"/>
    </location>
</feature>
<feature type="compositionally biased region" description="Polar residues" evidence="1">
    <location>
        <begin position="1"/>
        <end position="18"/>
    </location>
</feature>
<dbReference type="CDD" id="cd00201">
    <property type="entry name" value="WW"/>
    <property type="match status" value="1"/>
</dbReference>
<reference evidence="3 4" key="1">
    <citation type="submission" date="2021-06" db="EMBL/GenBank/DDBJ databases">
        <title>Caerostris extrusa draft genome.</title>
        <authorList>
            <person name="Kono N."/>
            <person name="Arakawa K."/>
        </authorList>
    </citation>
    <scope>NUCLEOTIDE SEQUENCE [LARGE SCALE GENOMIC DNA]</scope>
</reference>
<accession>A0AAV4TF53</accession>
<dbReference type="InterPro" id="IPR036020">
    <property type="entry name" value="WW_dom_sf"/>
</dbReference>
<dbReference type="GO" id="GO:0001540">
    <property type="term" value="F:amyloid-beta binding"/>
    <property type="evidence" value="ECO:0007669"/>
    <property type="project" value="InterPro"/>
</dbReference>
<dbReference type="PANTHER" id="PTHR14058:SF8">
    <property type="entry name" value="PROTEIN FE65 HOMOLOG"/>
    <property type="match status" value="1"/>
</dbReference>
<dbReference type="AlphaFoldDB" id="A0AAV4TF53"/>
<proteinExistence type="predicted"/>
<organism evidence="3 4">
    <name type="scientific">Caerostris extrusa</name>
    <name type="common">Bark spider</name>
    <name type="synonym">Caerostris bankana</name>
    <dbReference type="NCBI Taxonomy" id="172846"/>
    <lineage>
        <taxon>Eukaryota</taxon>
        <taxon>Metazoa</taxon>
        <taxon>Ecdysozoa</taxon>
        <taxon>Arthropoda</taxon>
        <taxon>Chelicerata</taxon>
        <taxon>Arachnida</taxon>
        <taxon>Araneae</taxon>
        <taxon>Araneomorphae</taxon>
        <taxon>Entelegynae</taxon>
        <taxon>Araneoidea</taxon>
        <taxon>Araneidae</taxon>
        <taxon>Caerostris</taxon>
    </lineage>
</organism>
<name>A0AAV4TF53_CAEEX</name>
<dbReference type="PROSITE" id="PS50020">
    <property type="entry name" value="WW_DOMAIN_2"/>
    <property type="match status" value="1"/>
</dbReference>
<evidence type="ECO:0000259" key="2">
    <source>
        <dbReference type="PROSITE" id="PS50020"/>
    </source>
</evidence>
<dbReference type="PANTHER" id="PTHR14058">
    <property type="entry name" value="AMYLOID BETA A4 PRECURSOR PROTEIN-BINDING FAMILY B"/>
    <property type="match status" value="1"/>
</dbReference>
<dbReference type="GO" id="GO:0006355">
    <property type="term" value="P:regulation of DNA-templated transcription"/>
    <property type="evidence" value="ECO:0007669"/>
    <property type="project" value="TreeGrafter"/>
</dbReference>
<dbReference type="SUPFAM" id="SSF51045">
    <property type="entry name" value="WW domain"/>
    <property type="match status" value="1"/>
</dbReference>
<sequence>MLTANTENNLNQTHGLKSSDTEDSFPGIDNGNARINLPTFQALCSCDSSVQKPGASVVSEKLAGSTKYERHSCDESAESDCLPSGWERHEDDSGPYYWHISSGTIQRDPPISYSCNRVSSRLSKRSRFEFFKKNIYF</sequence>
<evidence type="ECO:0000256" key="1">
    <source>
        <dbReference type="SAM" id="MobiDB-lite"/>
    </source>
</evidence>
<dbReference type="Gene3D" id="2.20.70.10">
    <property type="match status" value="1"/>
</dbReference>
<feature type="region of interest" description="Disordered" evidence="1">
    <location>
        <begin position="1"/>
        <end position="31"/>
    </location>
</feature>
<protein>
    <recommendedName>
        <fullName evidence="2">WW domain-containing protein</fullName>
    </recommendedName>
</protein>
<dbReference type="InterPro" id="IPR039576">
    <property type="entry name" value="APBB1/2/3"/>
</dbReference>
<dbReference type="Proteomes" id="UP001054945">
    <property type="component" value="Unassembled WGS sequence"/>
</dbReference>
<comment type="caution">
    <text evidence="3">The sequence shown here is derived from an EMBL/GenBank/DDBJ whole genome shotgun (WGS) entry which is preliminary data.</text>
</comment>
<evidence type="ECO:0000313" key="4">
    <source>
        <dbReference type="Proteomes" id="UP001054945"/>
    </source>
</evidence>
<gene>
    <name evidence="3" type="ORF">CEXT_558991</name>
</gene>
<dbReference type="GO" id="GO:0005737">
    <property type="term" value="C:cytoplasm"/>
    <property type="evidence" value="ECO:0007669"/>
    <property type="project" value="TreeGrafter"/>
</dbReference>
<dbReference type="EMBL" id="BPLR01011191">
    <property type="protein sequence ID" value="GIY44740.1"/>
    <property type="molecule type" value="Genomic_DNA"/>
</dbReference>
<dbReference type="InterPro" id="IPR001202">
    <property type="entry name" value="WW_dom"/>
</dbReference>
<evidence type="ECO:0000313" key="3">
    <source>
        <dbReference type="EMBL" id="GIY44740.1"/>
    </source>
</evidence>
<keyword evidence="4" id="KW-1185">Reference proteome</keyword>
<dbReference type="GO" id="GO:0005634">
    <property type="term" value="C:nucleus"/>
    <property type="evidence" value="ECO:0007669"/>
    <property type="project" value="TreeGrafter"/>
</dbReference>